<proteinExistence type="predicted"/>
<reference evidence="2 3" key="1">
    <citation type="submission" date="2019-06" db="EMBL/GenBank/DDBJ databases">
        <title>Tsukamurella conjunctivitidis sp. nov., Tsukamurella assacharolytica sp. nov. and Tsukamurella sputae sp. nov. isolated from patients with conjunctivitis, bacteraemia (lymphoma) and respiratory infection (sputum) in Hong Kong.</title>
        <authorList>
            <person name="Teng J.L.L."/>
            <person name="Lee H.H."/>
            <person name="Fong J.Y.H."/>
            <person name="Fok K.M.N."/>
            <person name="Lau S.K.P."/>
            <person name="Woo P.C.Y."/>
        </authorList>
    </citation>
    <scope>NUCLEOTIDE SEQUENCE [LARGE SCALE GENOMIC DNA]</scope>
    <source>
        <strain evidence="2 3">HKU72</strain>
    </source>
</reference>
<keyword evidence="3" id="KW-1185">Reference proteome</keyword>
<feature type="transmembrane region" description="Helical" evidence="1">
    <location>
        <begin position="249"/>
        <end position="266"/>
    </location>
</feature>
<evidence type="ECO:0000313" key="3">
    <source>
        <dbReference type="Proteomes" id="UP000319375"/>
    </source>
</evidence>
<gene>
    <name evidence="2" type="ORF">FK530_07875</name>
</gene>
<keyword evidence="1" id="KW-0812">Transmembrane</keyword>
<protein>
    <recommendedName>
        <fullName evidence="4">DUF998 domain-containing protein</fullName>
    </recommendedName>
</protein>
<evidence type="ECO:0008006" key="4">
    <source>
        <dbReference type="Google" id="ProtNLM"/>
    </source>
</evidence>
<sequence>MAQTKPNPGERPRCALDTMPAEDRRAIERSHSVRSLLTIRFNGGAVGMLLPVALIVVDFATSGEYCVRVRDSLSAYYHSGARDIFVIGLGIVGFLLFSYKRDRRSAANTMSSIAGIAAIGVAAFPTRLPGPIPAGECGVGAAPPALTALQDALGEDRTALVHVISALVVFAMFVLMCVTTALHDRRNPFLRPAVAGSGSSAWRRLLARVSNGADWRFHLGCAVTIVLVGGLCLLASATDTVLPLHLGPLWVAEVAGILAFSASWFVKGLDDMFFRREPWSRREVSDIRMAIAKGETLRIAPCAMPEPADAAEDARAADPGVTEIRYTV</sequence>
<keyword evidence="1" id="KW-0472">Membrane</keyword>
<dbReference type="OrthoDB" id="9803163at2"/>
<feature type="transmembrane region" description="Helical" evidence="1">
    <location>
        <begin position="106"/>
        <end position="124"/>
    </location>
</feature>
<comment type="caution">
    <text evidence="2">The sequence shown here is derived from an EMBL/GenBank/DDBJ whole genome shotgun (WGS) entry which is preliminary data.</text>
</comment>
<evidence type="ECO:0000313" key="2">
    <source>
        <dbReference type="EMBL" id="TWS29445.1"/>
    </source>
</evidence>
<feature type="transmembrane region" description="Helical" evidence="1">
    <location>
        <begin position="39"/>
        <end position="60"/>
    </location>
</feature>
<dbReference type="RefSeq" id="WP_146486478.1">
    <property type="nucleotide sequence ID" value="NZ_VIGX01000003.1"/>
</dbReference>
<feature type="transmembrane region" description="Helical" evidence="1">
    <location>
        <begin position="80"/>
        <end position="99"/>
    </location>
</feature>
<name>A0A5C5S4P4_9ACTN</name>
<keyword evidence="1" id="KW-1133">Transmembrane helix</keyword>
<dbReference type="Proteomes" id="UP000319375">
    <property type="component" value="Unassembled WGS sequence"/>
</dbReference>
<dbReference type="EMBL" id="VIGX01000003">
    <property type="protein sequence ID" value="TWS29445.1"/>
    <property type="molecule type" value="Genomic_DNA"/>
</dbReference>
<evidence type="ECO:0000256" key="1">
    <source>
        <dbReference type="SAM" id="Phobius"/>
    </source>
</evidence>
<dbReference type="AlphaFoldDB" id="A0A5C5S4P4"/>
<accession>A0A5C5S4P4</accession>
<feature type="transmembrane region" description="Helical" evidence="1">
    <location>
        <begin position="159"/>
        <end position="182"/>
    </location>
</feature>
<feature type="transmembrane region" description="Helical" evidence="1">
    <location>
        <begin position="217"/>
        <end position="237"/>
    </location>
</feature>
<organism evidence="2 3">
    <name type="scientific">Tsukamurella conjunctivitidis</name>
    <dbReference type="NCBI Taxonomy" id="2592068"/>
    <lineage>
        <taxon>Bacteria</taxon>
        <taxon>Bacillati</taxon>
        <taxon>Actinomycetota</taxon>
        <taxon>Actinomycetes</taxon>
        <taxon>Mycobacteriales</taxon>
        <taxon>Tsukamurellaceae</taxon>
        <taxon>Tsukamurella</taxon>
    </lineage>
</organism>